<proteinExistence type="predicted"/>
<organism evidence="2 3">
    <name type="scientific">Bergeriella denitrificans</name>
    <name type="common">Neisseria denitrificans</name>
    <dbReference type="NCBI Taxonomy" id="494"/>
    <lineage>
        <taxon>Bacteria</taxon>
        <taxon>Pseudomonadati</taxon>
        <taxon>Pseudomonadota</taxon>
        <taxon>Betaproteobacteria</taxon>
        <taxon>Neisseriales</taxon>
        <taxon>Neisseriaceae</taxon>
        <taxon>Bergeriella</taxon>
    </lineage>
</organism>
<dbReference type="Proteomes" id="UP000254651">
    <property type="component" value="Unassembled WGS sequence"/>
</dbReference>
<feature type="transmembrane region" description="Helical" evidence="1">
    <location>
        <begin position="12"/>
        <end position="34"/>
    </location>
</feature>
<keyword evidence="3" id="KW-1185">Reference proteome</keyword>
<keyword evidence="1" id="KW-0472">Membrane</keyword>
<name>A0A378UJM7_BERDE</name>
<accession>A0A378UJM7</accession>
<protein>
    <submittedName>
        <fullName evidence="2">Uncharacterized protein</fullName>
    </submittedName>
</protein>
<dbReference type="EMBL" id="UGQS01000002">
    <property type="protein sequence ID" value="STZ76923.1"/>
    <property type="molecule type" value="Genomic_DNA"/>
</dbReference>
<feature type="transmembrane region" description="Helical" evidence="1">
    <location>
        <begin position="92"/>
        <end position="113"/>
    </location>
</feature>
<evidence type="ECO:0000256" key="1">
    <source>
        <dbReference type="SAM" id="Phobius"/>
    </source>
</evidence>
<dbReference type="PROSITE" id="PS51257">
    <property type="entry name" value="PROKAR_LIPOPROTEIN"/>
    <property type="match status" value="1"/>
</dbReference>
<sequence>MNMRKLVKISNLIALAAVACLSYWVFAFILATVFGLKVFRENLSEMFVFSIFGIIAVMAGALIVNIMLNLTRIAERDDKCEAVKPQRPMKKWLYAALAVFPLLAALLFGGNYLTVQKKQQILMKSAARVQSEYGSQAAKIADYRFDLAYLKQTSADLELMEKRDSAFRSVSVIVPDTIGGASVYLAFHSNAAAHIPDDVTTGTAAADSIAYRHDGKNRSIRKAEYIYQAGLHEREYLDSVFGSNLDTSRFESHDGNYTLFYPYRQNGRTVAVFRFADYQPYGKFGS</sequence>
<keyword evidence="1" id="KW-1133">Transmembrane helix</keyword>
<feature type="transmembrane region" description="Helical" evidence="1">
    <location>
        <begin position="46"/>
        <end position="71"/>
    </location>
</feature>
<evidence type="ECO:0000313" key="3">
    <source>
        <dbReference type="Proteomes" id="UP000254651"/>
    </source>
</evidence>
<reference evidence="2 3" key="1">
    <citation type="submission" date="2018-06" db="EMBL/GenBank/DDBJ databases">
        <authorList>
            <consortium name="Pathogen Informatics"/>
            <person name="Doyle S."/>
        </authorList>
    </citation>
    <scope>NUCLEOTIDE SEQUENCE [LARGE SCALE GENOMIC DNA]</scope>
    <source>
        <strain evidence="2 3">NCTC10295</strain>
    </source>
</reference>
<dbReference type="AlphaFoldDB" id="A0A378UJM7"/>
<gene>
    <name evidence="2" type="ORF">NCTC10295_01713</name>
</gene>
<keyword evidence="1" id="KW-0812">Transmembrane</keyword>
<evidence type="ECO:0000313" key="2">
    <source>
        <dbReference type="EMBL" id="STZ76923.1"/>
    </source>
</evidence>